<evidence type="ECO:0000313" key="3">
    <source>
        <dbReference type="Proteomes" id="UP000683000"/>
    </source>
</evidence>
<comment type="caution">
    <text evidence="2">The sequence shown here is derived from an EMBL/GenBank/DDBJ whole genome shotgun (WGS) entry which is preliminary data.</text>
</comment>
<dbReference type="AlphaFoldDB" id="A0A8I2YYE7"/>
<dbReference type="Gene3D" id="3.40.50.1910">
    <property type="match status" value="1"/>
</dbReference>
<dbReference type="Proteomes" id="UP000683000">
    <property type="component" value="Unassembled WGS sequence"/>
</dbReference>
<keyword evidence="3" id="KW-1185">Reference proteome</keyword>
<dbReference type="Gene3D" id="3.90.830.10">
    <property type="entry name" value="Syntaxin Binding Protein 1, Chain A, domain 2"/>
    <property type="match status" value="1"/>
</dbReference>
<dbReference type="PIRSF" id="PIRSF005715">
    <property type="entry name" value="VPS45_Sec1"/>
    <property type="match status" value="1"/>
</dbReference>
<reference evidence="2" key="1">
    <citation type="submission" date="2021-03" db="EMBL/GenBank/DDBJ databases">
        <title>Evolutionary innovations through gain and loss of genes in the ectomycorrhizal Boletales.</title>
        <authorList>
            <person name="Wu G."/>
            <person name="Miyauchi S."/>
            <person name="Morin E."/>
            <person name="Yang Z.-L."/>
            <person name="Xu J."/>
            <person name="Martin F.M."/>
        </authorList>
    </citation>
    <scope>NUCLEOTIDE SEQUENCE</scope>
    <source>
        <strain evidence="2">BR01</strain>
    </source>
</reference>
<dbReference type="Gene3D" id="3.40.50.2060">
    <property type="match status" value="1"/>
</dbReference>
<evidence type="ECO:0000256" key="1">
    <source>
        <dbReference type="ARBA" id="ARBA00009884"/>
    </source>
</evidence>
<dbReference type="Pfam" id="PF00995">
    <property type="entry name" value="Sec1"/>
    <property type="match status" value="1"/>
</dbReference>
<sequence>MASSALRHAIASTTLQQAQTDALLALLSLGISQDAAAPSATATQPKPALKPPTSTAPLVWKVLVLDQQTKDVLATVLRVQDLRDAGVTLHVQLHSLRPPLPDVPAVYFVAPTLENIRRISEDLDKCLYESFHLNFVEPLPRALLEELAASVATSGTGELVAQVGLLTARPDLGLIDSLHQVVDQYLSFIAPSPSLFSLLSPLTSPLSQPGSSQPKLNYSYKLLNSPLSTEQQIEDEIERVASGIFSAVVTAGHVPVIRAPKGNAAEMVAKKLDIKIRDALLSSSRPHGSTTSLFSQDSSGLSNLQRPLLLILDRNVDLVSMVSHGWTYQALVSDCLEMKLNRVVVNSPQKHSYDFDSKDFFWAKNAANPFPQVAEDIDAELNKYKQDAAEITRSTGVSDVNDISQLDLSSNAGHLKTAITQLPELTARKATLDTHMNIATALLEQIKKRGLDELFSTEEAVNKQTVLSILETLRAPRPDGAFIPEDKLRLVLVFYLSSPGNAISKDDISELEKELNSAGADTAAFDYVRRTREISRMTVSAAVGGTSTPVLGGQGELLRNFTAFGNKLTDRLKEGGLENLISGVKNFLPANKLLPVTRLVEALMDSSAASNQSLQETDEYLFLDPRAPRHAQGLGVSGAGSGPGVGGASGTGRARRMAFTDGMVFVVGGASYVEYGNLEEWAMKTGKRLTYGGTEIVDPGSFVDVLHDLGKGVS</sequence>
<dbReference type="InterPro" id="IPR043154">
    <property type="entry name" value="Sec-1-like_dom1"/>
</dbReference>
<comment type="similarity">
    <text evidence="1">Belongs to the STXBP/unc-18/SEC1 family.</text>
</comment>
<dbReference type="Gene3D" id="1.25.40.60">
    <property type="match status" value="1"/>
</dbReference>
<organism evidence="2 3">
    <name type="scientific">Boletus reticuloceps</name>
    <dbReference type="NCBI Taxonomy" id="495285"/>
    <lineage>
        <taxon>Eukaryota</taxon>
        <taxon>Fungi</taxon>
        <taxon>Dikarya</taxon>
        <taxon>Basidiomycota</taxon>
        <taxon>Agaricomycotina</taxon>
        <taxon>Agaricomycetes</taxon>
        <taxon>Agaricomycetidae</taxon>
        <taxon>Boletales</taxon>
        <taxon>Boletineae</taxon>
        <taxon>Boletaceae</taxon>
        <taxon>Boletoideae</taxon>
        <taxon>Boletus</taxon>
    </lineage>
</organism>
<proteinExistence type="inferred from homology"/>
<evidence type="ECO:0000313" key="2">
    <source>
        <dbReference type="EMBL" id="KAG6380980.1"/>
    </source>
</evidence>
<dbReference type="PANTHER" id="PTHR11679">
    <property type="entry name" value="VESICLE PROTEIN SORTING-ASSOCIATED"/>
    <property type="match status" value="1"/>
</dbReference>
<dbReference type="InterPro" id="IPR036045">
    <property type="entry name" value="Sec1-like_sf"/>
</dbReference>
<dbReference type="InterPro" id="IPR001619">
    <property type="entry name" value="Sec1-like"/>
</dbReference>
<protein>
    <submittedName>
        <fullName evidence="2">Sec1-like protein</fullName>
    </submittedName>
</protein>
<name>A0A8I2YYE7_9AGAM</name>
<accession>A0A8I2YYE7</accession>
<gene>
    <name evidence="2" type="ORF">JVT61DRAFT_5375</name>
</gene>
<dbReference type="SUPFAM" id="SSF56815">
    <property type="entry name" value="Sec1/munc18-like (SM) proteins"/>
    <property type="match status" value="1"/>
</dbReference>
<dbReference type="InterPro" id="IPR027482">
    <property type="entry name" value="Sec1-like_dom2"/>
</dbReference>
<dbReference type="EMBL" id="JAGFBS010000002">
    <property type="protein sequence ID" value="KAG6380980.1"/>
    <property type="molecule type" value="Genomic_DNA"/>
</dbReference>
<dbReference type="GO" id="GO:0016192">
    <property type="term" value="P:vesicle-mediated transport"/>
    <property type="evidence" value="ECO:0007669"/>
    <property type="project" value="InterPro"/>
</dbReference>
<dbReference type="InterPro" id="IPR043127">
    <property type="entry name" value="Sec-1-like_dom3a"/>
</dbReference>
<dbReference type="OrthoDB" id="10251230at2759"/>